<evidence type="ECO:0000256" key="1">
    <source>
        <dbReference type="ARBA" id="ARBA00022448"/>
    </source>
</evidence>
<feature type="domain" description="Chorein N-terminal" evidence="3">
    <location>
        <begin position="1"/>
        <end position="1545"/>
    </location>
</feature>
<gene>
    <name evidence="6" type="primary">VPS13B</name>
</gene>
<dbReference type="Pfam" id="PF25033">
    <property type="entry name" value="VPS13_M"/>
    <property type="match status" value="1"/>
</dbReference>
<name>A0A2Y9QR17_TRIMA</name>
<proteinExistence type="predicted"/>
<organism evidence="5 6">
    <name type="scientific">Trichechus manatus latirostris</name>
    <name type="common">Florida manatee</name>
    <dbReference type="NCBI Taxonomy" id="127582"/>
    <lineage>
        <taxon>Eukaryota</taxon>
        <taxon>Metazoa</taxon>
        <taxon>Chordata</taxon>
        <taxon>Craniata</taxon>
        <taxon>Vertebrata</taxon>
        <taxon>Euteleostomi</taxon>
        <taxon>Mammalia</taxon>
        <taxon>Eutheria</taxon>
        <taxon>Afrotheria</taxon>
        <taxon>Sirenia</taxon>
        <taxon>Trichechidae</taxon>
        <taxon>Trichechus</taxon>
    </lineage>
</organism>
<evidence type="ECO:0000313" key="6">
    <source>
        <dbReference type="RefSeq" id="XP_023581814.1"/>
    </source>
</evidence>
<evidence type="ECO:0000259" key="3">
    <source>
        <dbReference type="Pfam" id="PF12624"/>
    </source>
</evidence>
<reference evidence="6" key="1">
    <citation type="submission" date="2025-08" db="UniProtKB">
        <authorList>
            <consortium name="RefSeq"/>
        </authorList>
    </citation>
    <scope>IDENTIFICATION</scope>
</reference>
<dbReference type="CTD" id="157680"/>
<feature type="region of interest" description="Disordered" evidence="2">
    <location>
        <begin position="1258"/>
        <end position="1300"/>
    </location>
</feature>
<feature type="region of interest" description="Disordered" evidence="2">
    <location>
        <begin position="100"/>
        <end position="134"/>
    </location>
</feature>
<feature type="domain" description="VPS13-like middle region" evidence="4">
    <location>
        <begin position="1554"/>
        <end position="2243"/>
    </location>
</feature>
<keyword evidence="5" id="KW-1185">Reference proteome</keyword>
<dbReference type="PANTHER" id="PTHR12517:SF0">
    <property type="entry name" value="INTERMEMBRANE LIPID TRANSFER PROTEIN VPS13B"/>
    <property type="match status" value="1"/>
</dbReference>
<dbReference type="RefSeq" id="XP_023581814.1">
    <property type="nucleotide sequence ID" value="XM_023726046.1"/>
</dbReference>
<evidence type="ECO:0000256" key="2">
    <source>
        <dbReference type="SAM" id="MobiDB-lite"/>
    </source>
</evidence>
<protein>
    <submittedName>
        <fullName evidence="6">Intermembrane lipid transfer protein VPS13B isoform X4</fullName>
    </submittedName>
</protein>
<dbReference type="Pfam" id="PF12624">
    <property type="entry name" value="VPS13_N"/>
    <property type="match status" value="1"/>
</dbReference>
<keyword evidence="1" id="KW-0813">Transport</keyword>
<dbReference type="PANTHER" id="PTHR12517">
    <property type="entry name" value="VACUOLAR PROTEIN SORTING-ASSOCIATED PROTEIN 13B"/>
    <property type="match status" value="1"/>
</dbReference>
<dbReference type="InterPro" id="IPR039782">
    <property type="entry name" value="VPS13B"/>
</dbReference>
<feature type="compositionally biased region" description="Polar residues" evidence="2">
    <location>
        <begin position="1261"/>
        <end position="1289"/>
    </location>
</feature>
<feature type="compositionally biased region" description="Polar residues" evidence="2">
    <location>
        <begin position="103"/>
        <end position="130"/>
    </location>
</feature>
<sequence>MLESYVTPILMSYVNRYIKNLKPSDLQLSLWGGDVVLSKLELKLDVLEQELKLPFTFLSGHIHELRIHVPWTKLGSEPVVITINTMECILKLKDGIQDDHESCGSNSTNRTTAENTKSSVKPRRIQQTAPTDPDLPPGYVQSLIRRVVNNVNIVINNLILKYVEDDIVLSVNITSAECYTVGELWDRAFMDISATDLVLRKVINFSDCTVCLDKRNASGKIEFYQDPLLYKCSFRTRLHFTYDNLNYKMPSVIKIHTLVESLKLSITDQQLPMFIRIMQLGIALYYGEISNFKDGETEGPTCHNKDMLGNITGAEDERRIDMQYPAQYKTQELYSQDDEQPQGWVSWAWSFVPAIVSYDDGEEDYLGNDPASTTQQQKAQTLKDPIVSIGFYCTKATVTFKLTEMQAESSYYSPQKVKSKEVLCWEQEGTTVEALMMGEPFFDCQIGFVGCRAMCLKAIMGVKDFEENMNRSETEACFFICGENLSTKGLTYLTNSLFDYRSPENNGTRAEFILDAAHHKETYTEIAGMQRFGAFYMDYLYTMESTSGSKGSANQQDFSSGKSEDLGTVREKSTKNLVIGPLDLRLDASAVHRILKMIVCALEHEYEPYSRLNPDNKDENETILNPEEVASLEQYIPTRLTSVTLLKCTCTVFMAEFNLLGHLLPVIMGKKNLSNFMNTTNFQPLRPLPSIHILVDKINLEHSVPMYAEQLVHVVSSLSQPSDNLLHYCYAHCYLKIFGFQAGVTSLDCRGSYCLPVPIIPSFSTAVYGKLLKLPMCWTKRSQVPITEGIFELPNLTIQATRAQTLLLQAVYQSWSHIGNVSSSAVKEALMSEVFQSIGVKSKNPLPTLEGSIQNVELKYCSTSLVKCASGTVGSIKICAKAPGDSGKEKLIPLLQGPSDTKDLHSSKWLNESRKPESLLAPDLIAFTVQVPQHMDYCHNSGAVLLCSVQGLAVNIDPILYTWFIYQPQKRTSRHMQQQPVVAVMPITRRKEDEVSVGSAPLAKQQSYQASEYASSPIKTKTITESRPLSIPVKAMLNISEGSRSPEERMKEFIGIVWNAVKSLTLQLEVQSWCVFIPNDSLPSPSTIVSGDIPGTVRSWYHGQTSMPGTLVLCLPQIKIISAGHKYMEPLQEIPFVIPRPIIEEGDAFPWTISLHHFSIYTLLGKQVTLCLVEPMGCTSTLAVTSQKLLATGPDTRHSFVVCLHVDLESLEIKCSNPQVQLLYELTDSMNKFWNNVQKRGNLSLSSAYSETIVGAVPSSPVRSSVGTAPPDTSTCSPSADIGTTTEGDSVQAGDDSPFSDSVTLEQTTSNIGGSSGCVSLWMQWVLPKITIKLFAPDPENKGTEVCMVSELEDLSASVDVQDVYTKVKCKIESFNIDHYRCSLGEECWSLGQCGGVFLSCTDKLNRRTLLVRPISKQDPFSNCSGFFPSTTAKLLDGSHQQHGFLSLTYTKAVTKNVRHKLTSRNERRSFHKLSEGLTDGSPHFLHEILLSAQAFDIVLCFPLLNAIASMFQAKLPRTQKEKRKSPGQPMRTHTLTSRNLPLIYINTSVIRIFVPKTKELQPTVGVNQAAKEDTMVLKIGSVAMAPQADNPLGRSVLRKDIYQRALNLGILRDPGSEIEDRQYQIDLQSINIGTAQWDQLKPEKEGGTGGVLTESERNSQNPALEWNMASSIRRHQERRAILTPILTDFSVRVTGAPAIVFNKIISPENLHTEEVLVCGHSLEVNITTNLDFFLSVAQVQLLHQLIVANVTGLEPSNKATEISKQEQKKMDTFDGGMAETSSRYSGAQDSGIGSDSVKIRIVQIEQHSGTSQHRIARPSRQSSIVKNLNFIPFDIFITASRISLMTYSCTALPKSKSQEQKDNEKTSKSSLNLLEVDSEDVSKPNQTCISTVTAEDLLSSSISFPSGKKVGVLSLESLHASTRSSARQALGVTIVRQPGRRGTGDLQLEPFLYFIVSQPSLLLSCHHRKQRVEVSIFDAVLKGVASDYKCTDPGKTLPEALDYCTVWLQTVPGEIDSKSGIPPSLVTLQIKDFLNGPANINLDISRPLKANLGFTKLDQINHFLKKIKNAHSFAHSKETSALSDTMLNKDELPASRCYRGKMSKHEVHGDGVQKIPVQENMWRAVSGFQKISVHTTQIVVSMETVPHPSKPCLLASLSNLSGSLSVKAAQKVPGLILGSSFLLSIDDLFLKTSLKERSRVLIGPCCATASLEAKWCKHSGNPGPEQSVPKISIDLRGGLLQVCLLGSRTF</sequence>
<dbReference type="Proteomes" id="UP000248480">
    <property type="component" value="Unplaced"/>
</dbReference>
<dbReference type="GeneID" id="101354897"/>
<evidence type="ECO:0000313" key="5">
    <source>
        <dbReference type="Proteomes" id="UP000248480"/>
    </source>
</evidence>
<dbReference type="InterPro" id="IPR026854">
    <property type="entry name" value="VPS13_N"/>
</dbReference>
<evidence type="ECO:0000259" key="4">
    <source>
        <dbReference type="Pfam" id="PF25033"/>
    </source>
</evidence>
<dbReference type="InterPro" id="IPR056747">
    <property type="entry name" value="VPS13-like_M"/>
</dbReference>
<accession>A0A2Y9QR17</accession>